<protein>
    <submittedName>
        <fullName evidence="2">Uncharacterized protein</fullName>
    </submittedName>
</protein>
<name>A0A495X5C3_9PSEU</name>
<organism evidence="2 3">
    <name type="scientific">Saccharothrix variisporea</name>
    <dbReference type="NCBI Taxonomy" id="543527"/>
    <lineage>
        <taxon>Bacteria</taxon>
        <taxon>Bacillati</taxon>
        <taxon>Actinomycetota</taxon>
        <taxon>Actinomycetes</taxon>
        <taxon>Pseudonocardiales</taxon>
        <taxon>Pseudonocardiaceae</taxon>
        <taxon>Saccharothrix</taxon>
    </lineage>
</organism>
<feature type="region of interest" description="Disordered" evidence="1">
    <location>
        <begin position="1"/>
        <end position="47"/>
    </location>
</feature>
<feature type="compositionally biased region" description="Basic and acidic residues" evidence="1">
    <location>
        <begin position="1"/>
        <end position="21"/>
    </location>
</feature>
<sequence length="116" mass="13375">MVRRTPQEKKRLSYAKDRRNTYGENPQSSRRNITRNRQHAHRANRHAADQALREALGVRDEAVAERAENTLRAARPKRFRKAPDTPLGEVVASKLRRRAEVGMFRAAEEAQTSSDR</sequence>
<proteinExistence type="predicted"/>
<dbReference type="AlphaFoldDB" id="A0A495X5C3"/>
<feature type="compositionally biased region" description="Basic residues" evidence="1">
    <location>
        <begin position="32"/>
        <end position="45"/>
    </location>
</feature>
<dbReference type="EMBL" id="RBXR01000001">
    <property type="protein sequence ID" value="RKT68736.1"/>
    <property type="molecule type" value="Genomic_DNA"/>
</dbReference>
<evidence type="ECO:0000256" key="1">
    <source>
        <dbReference type="SAM" id="MobiDB-lite"/>
    </source>
</evidence>
<dbReference type="RefSeq" id="WP_121219962.1">
    <property type="nucleotide sequence ID" value="NZ_JBIUBA010000007.1"/>
</dbReference>
<reference evidence="2 3" key="1">
    <citation type="submission" date="2018-10" db="EMBL/GenBank/DDBJ databases">
        <title>Sequencing the genomes of 1000 actinobacteria strains.</title>
        <authorList>
            <person name="Klenk H.-P."/>
        </authorList>
    </citation>
    <scope>NUCLEOTIDE SEQUENCE [LARGE SCALE GENOMIC DNA]</scope>
    <source>
        <strain evidence="2 3">DSM 43911</strain>
    </source>
</reference>
<dbReference type="OrthoDB" id="8705804at2"/>
<comment type="caution">
    <text evidence="2">The sequence shown here is derived from an EMBL/GenBank/DDBJ whole genome shotgun (WGS) entry which is preliminary data.</text>
</comment>
<accession>A0A495X5C3</accession>
<evidence type="ECO:0000313" key="3">
    <source>
        <dbReference type="Proteomes" id="UP000272729"/>
    </source>
</evidence>
<gene>
    <name evidence="2" type="ORF">DFJ66_1929</name>
</gene>
<feature type="compositionally biased region" description="Polar residues" evidence="1">
    <location>
        <begin position="22"/>
        <end position="31"/>
    </location>
</feature>
<keyword evidence="3" id="KW-1185">Reference proteome</keyword>
<dbReference type="Proteomes" id="UP000272729">
    <property type="component" value="Unassembled WGS sequence"/>
</dbReference>
<evidence type="ECO:0000313" key="2">
    <source>
        <dbReference type="EMBL" id="RKT68736.1"/>
    </source>
</evidence>